<feature type="domain" description="DUF7788" evidence="1">
    <location>
        <begin position="44"/>
        <end position="159"/>
    </location>
</feature>
<evidence type="ECO:0000259" key="1">
    <source>
        <dbReference type="Pfam" id="PF25043"/>
    </source>
</evidence>
<name>A0A6J5UQP7_PRUAR</name>
<gene>
    <name evidence="2" type="ORF">CURHAP_LOCUS30724</name>
</gene>
<dbReference type="EMBL" id="CAEKDK010000005">
    <property type="protein sequence ID" value="CAB4278859.1"/>
    <property type="molecule type" value="Genomic_DNA"/>
</dbReference>
<dbReference type="AlphaFoldDB" id="A0A6J5UQP7"/>
<dbReference type="PANTHER" id="PTHR31373">
    <property type="entry name" value="OS06G0652100 PROTEIN"/>
    <property type="match status" value="1"/>
</dbReference>
<evidence type="ECO:0000313" key="2">
    <source>
        <dbReference type="EMBL" id="CAB4278859.1"/>
    </source>
</evidence>
<dbReference type="PANTHER" id="PTHR31373:SF17">
    <property type="entry name" value="OS06G0652100 PROTEIN"/>
    <property type="match status" value="1"/>
</dbReference>
<dbReference type="InterPro" id="IPR011205">
    <property type="entry name" value="UCP015417_vWA"/>
</dbReference>
<reference evidence="2 3" key="1">
    <citation type="submission" date="2020-05" db="EMBL/GenBank/DDBJ databases">
        <authorList>
            <person name="Campoy J."/>
            <person name="Schneeberger K."/>
            <person name="Spophaly S."/>
        </authorList>
    </citation>
    <scope>NUCLEOTIDE SEQUENCE [LARGE SCALE GENOMIC DNA]</scope>
    <source>
        <strain evidence="2">PruArmRojPasFocal</strain>
    </source>
</reference>
<sequence length="159" mass="18480">MDNDDDEVHDLVDTAGLQWKTMVEDIYLKQGKFQKCLVVCDVESNNKVSMGLGLLLSQLSEEPWNGKVITYNENPRLVSIQGDDLKSKYKFMTTKLDPWDVEVNFEKVLDLILKLAVNENLKSKQMIERVYVFTPSSEAYNRWETSDFEAMQRKFKEKG</sequence>
<dbReference type="Pfam" id="PF25043">
    <property type="entry name" value="DUF7788"/>
    <property type="match status" value="1"/>
</dbReference>
<dbReference type="PIRSF" id="PIRSF015417">
    <property type="entry name" value="T31B5_30_vWA"/>
    <property type="match status" value="1"/>
</dbReference>
<accession>A0A6J5UQP7</accession>
<proteinExistence type="predicted"/>
<organism evidence="2 3">
    <name type="scientific">Prunus armeniaca</name>
    <name type="common">Apricot</name>
    <name type="synonym">Armeniaca vulgaris</name>
    <dbReference type="NCBI Taxonomy" id="36596"/>
    <lineage>
        <taxon>Eukaryota</taxon>
        <taxon>Viridiplantae</taxon>
        <taxon>Streptophyta</taxon>
        <taxon>Embryophyta</taxon>
        <taxon>Tracheophyta</taxon>
        <taxon>Spermatophyta</taxon>
        <taxon>Magnoliopsida</taxon>
        <taxon>eudicotyledons</taxon>
        <taxon>Gunneridae</taxon>
        <taxon>Pentapetalae</taxon>
        <taxon>rosids</taxon>
        <taxon>fabids</taxon>
        <taxon>Rosales</taxon>
        <taxon>Rosaceae</taxon>
        <taxon>Amygdaloideae</taxon>
        <taxon>Amygdaleae</taxon>
        <taxon>Prunus</taxon>
    </lineage>
</organism>
<evidence type="ECO:0000313" key="3">
    <source>
        <dbReference type="Proteomes" id="UP000507222"/>
    </source>
</evidence>
<dbReference type="InterPro" id="IPR056690">
    <property type="entry name" value="DUF7788"/>
</dbReference>
<dbReference type="Proteomes" id="UP000507222">
    <property type="component" value="Unassembled WGS sequence"/>
</dbReference>
<protein>
    <recommendedName>
        <fullName evidence="1">DUF7788 domain-containing protein</fullName>
    </recommendedName>
</protein>